<dbReference type="GO" id="GO:0009986">
    <property type="term" value="C:cell surface"/>
    <property type="evidence" value="ECO:0007669"/>
    <property type="project" value="UniProtKB-SubCell"/>
</dbReference>
<comment type="caution">
    <text evidence="12">The sequence shown here is derived from an EMBL/GenBank/DDBJ whole genome shotgun (WGS) entry which is preliminary data.</text>
</comment>
<evidence type="ECO:0000256" key="10">
    <source>
        <dbReference type="ARBA" id="ARBA00023237"/>
    </source>
</evidence>
<dbReference type="InterPro" id="IPR008640">
    <property type="entry name" value="Adhesin_Head_dom"/>
</dbReference>
<feature type="domain" description="SLH" evidence="11">
    <location>
        <begin position="2596"/>
        <end position="2659"/>
    </location>
</feature>
<dbReference type="GeneID" id="78277892"/>
<dbReference type="EMBL" id="ACIM02000001">
    <property type="protein sequence ID" value="EEW97284.1"/>
    <property type="molecule type" value="Genomic_DNA"/>
</dbReference>
<proteinExistence type="inferred from homology"/>
<dbReference type="Gene3D" id="6.10.250.2040">
    <property type="match status" value="3"/>
</dbReference>
<comment type="similarity">
    <text evidence="3">Belongs to the autotransporter-2 (AT-2) (TC 1.B.40) family.</text>
</comment>
<evidence type="ECO:0000256" key="9">
    <source>
        <dbReference type="ARBA" id="ARBA00023136"/>
    </source>
</evidence>
<dbReference type="Gene3D" id="2.20.70.140">
    <property type="match status" value="5"/>
</dbReference>
<evidence type="ECO:0000256" key="5">
    <source>
        <dbReference type="ARBA" id="ARBA00022452"/>
    </source>
</evidence>
<keyword evidence="5" id="KW-1134">Transmembrane beta strand</keyword>
<dbReference type="InterPro" id="IPR024973">
    <property type="entry name" value="ESPR"/>
</dbReference>
<dbReference type="RefSeq" id="WP_007070217.1">
    <property type="nucleotide sequence ID" value="NZ_GG698602.1"/>
</dbReference>
<dbReference type="InterPro" id="IPR011049">
    <property type="entry name" value="Serralysin-like_metalloprot_C"/>
</dbReference>
<dbReference type="HOGENOM" id="CLU_000434_0_0_9"/>
<dbReference type="CDD" id="cd12820">
    <property type="entry name" value="LbR_YadA-like"/>
    <property type="match status" value="4"/>
</dbReference>
<evidence type="ECO:0000256" key="1">
    <source>
        <dbReference type="ARBA" id="ARBA00004241"/>
    </source>
</evidence>
<dbReference type="SUPFAM" id="SSF101967">
    <property type="entry name" value="Adhesin YadA, collagen-binding domain"/>
    <property type="match status" value="9"/>
</dbReference>
<dbReference type="PROSITE" id="PS51272">
    <property type="entry name" value="SLH"/>
    <property type="match status" value="1"/>
</dbReference>
<accession>C9LNZ8</accession>
<dbReference type="InterPro" id="IPR005594">
    <property type="entry name" value="YadA_C"/>
</dbReference>
<dbReference type="Pfam" id="PF05662">
    <property type="entry name" value="YadA_stalk"/>
    <property type="match status" value="7"/>
</dbReference>
<keyword evidence="13" id="KW-1185">Reference proteome</keyword>
<evidence type="ECO:0000256" key="8">
    <source>
        <dbReference type="ARBA" id="ARBA00022927"/>
    </source>
</evidence>
<name>C9LNZ8_9FIRM</name>
<evidence type="ECO:0000256" key="2">
    <source>
        <dbReference type="ARBA" id="ARBA00004442"/>
    </source>
</evidence>
<evidence type="ECO:0000259" key="11">
    <source>
        <dbReference type="PROSITE" id="PS51272"/>
    </source>
</evidence>
<dbReference type="OrthoDB" id="1626884at2"/>
<dbReference type="STRING" id="592028.GCWU000321_01272"/>
<gene>
    <name evidence="12" type="ORF">GCWU000321_01272</name>
</gene>
<dbReference type="GO" id="GO:0015031">
    <property type="term" value="P:protein transport"/>
    <property type="evidence" value="ECO:0007669"/>
    <property type="project" value="UniProtKB-KW"/>
</dbReference>
<dbReference type="InterPro" id="IPR045584">
    <property type="entry name" value="Pilin-like"/>
</dbReference>
<evidence type="ECO:0000256" key="7">
    <source>
        <dbReference type="ARBA" id="ARBA00022729"/>
    </source>
</evidence>
<comment type="subcellular location">
    <subcellularLocation>
        <location evidence="2">Cell outer membrane</location>
    </subcellularLocation>
    <subcellularLocation>
        <location evidence="1">Cell surface</location>
    </subcellularLocation>
</comment>
<dbReference type="Gene3D" id="2.150.10.10">
    <property type="entry name" value="Serralysin-like metalloprotease, C-terminal"/>
    <property type="match status" value="8"/>
</dbReference>
<evidence type="ECO:0000313" key="13">
    <source>
        <dbReference type="Proteomes" id="UP000004736"/>
    </source>
</evidence>
<evidence type="ECO:0000256" key="6">
    <source>
        <dbReference type="ARBA" id="ARBA00022692"/>
    </source>
</evidence>
<protein>
    <recommendedName>
        <fullName evidence="11">SLH domain-containing protein</fullName>
    </recommendedName>
</protein>
<dbReference type="InterPro" id="IPR008635">
    <property type="entry name" value="Coiled_stalk_dom"/>
</dbReference>
<dbReference type="Pfam" id="PF05658">
    <property type="entry name" value="YadA_head"/>
    <property type="match status" value="13"/>
</dbReference>
<keyword evidence="10" id="KW-0998">Cell outer membrane</keyword>
<dbReference type="Pfam" id="PF13018">
    <property type="entry name" value="ESPR"/>
    <property type="match status" value="1"/>
</dbReference>
<dbReference type="eggNOG" id="COG5295">
    <property type="taxonomic scope" value="Bacteria"/>
</dbReference>
<dbReference type="Pfam" id="PF00395">
    <property type="entry name" value="SLH"/>
    <property type="match status" value="1"/>
</dbReference>
<sequence>MNQVHKVIWSRVKNCYIVVSEITKRVGRDNKASVTGIRPLRALLCAMVIAGCMLPADADAAPGLIHAGTGATASGDSSIAYGYSAKAMKKHSIAQGTEADAEEEYALAMGYKATAKGLQSLAIGRQANAKGANSIAAGAGAKGYAQDGVAIGNNAESGTADDKDPRIPTILSKNGVAVGNSAKASGGSSVSVGNDSIGNGPSSVAIGNAATANDVRTTAIGNNAHAEGAGSLSIGREASALTLENATSTNPLVTGTDEQLDKKGVMAIGDNAMASGNNSIALGTSAKAGDLEKKRNEDSVSLTGDVKRITKLTSTRSVNNAVAVGMESSVQSDEDIAVGYRAATVKSKYHQLPGSGQVAIGSNSNTYGTRGDVAIGSGAETNIRVKNVDHTTGTVEKPDGQSVAIGSVAKAYGSQAVAVGADTRAIGNSSVAIGTDDIELDRTRLQSLLPGLEDNENLNNKAPNDATLGSAALGDKPCYVKTASIGTASVAIGAMSQAAGDASMAMGLNALAEGDASTAIGPLARSKGKNSIAMGRTALAKEEGAVAVGNESLADGTSGTALGNKAKAKKNYDIAVGYNAAAEGNPTAPGLTDGSALSIGTNANAKGTNAVSIGNNAQAMNKSTVAVGGTASGDSATSLGYVTTASGTSSVALGYYAQAAGSYGTAVGGSAKAKGESSIAVGAGAEAAGRKGNTAIGHKAKVESAAGDGNIAFGSSASVKDGAGHVVIGKNASANTVNGYGIAIGNSASIGIGAAADAAAIGTGSRVEGSGIAFGRQAQVTASSTESGIAIGTESSVDGAQKGTAIGYKAKVLSSGDDSGLAIGTESSAGGNEGSIALGKKASVDSSTNAGGVAIGLNASAKGISSIVIGKDAKADDGNQAHVIAIGVGATATGTSQYSSVMGSAAKASREYSTVLGSNANSEVDGGVALGANSISNRHAGGSATGDVRTTNPYIPAGAGAAQVNAINATKGTTGAVSVGSDTVKRQIINVAAGTDDSDAVNVAQLKAAAANAAGSVSWTVQENYSDVNEVKNGSKVNFADGTNTTASVTKDASGKVTAVKYNLKKDVDLGSNGSLTIGNVKINNTGINAGNKQITNVASGGDTITNAANIGDINRIVEAKDKYVTGGTANYQTNGDGTAALTGTNNLTANITGLKNNYVTTGSVSNDGKTLTLERNDTGKVNVDLSKIFTEVAKEDYHLVANPEAGSQGKYKADSSGNMVLTVANEKDDRKQVTLTDIASKAQQNTNTTNITNINNTIAKGLNFGGDSGADINKKLGEKLEIKGGASADLTDGNIGVVSDGAKLNVKLKKDVNLGADGSLTINGKTYINKNGLNANNQKITNVEKGTAGTDAVNVDQLNAAIGGTAKATTVKAKDANVTVTEGLSTETGGKEYTVGLGDKVTLGTADKKIVVDGTSGKITAGSKVTIDGTTGDIQAGTVKVTGAGTVNELTNRTWDIDNPTVVHGQAATEDQLKTVSDGVKTNKTNITNINNTIGKGLNFGGDSGADINKKLGEKLEIKGGASADLTDDNIGVVSDGTKLNVKLKKDVNLGPDGSLTINGKTYVNKDGLNANGQKITNVADGTVNSDAVNFGQLKDAVAAGKTILKDGKNTTVEGEGTVANPYKVNVNDDLVLGRKGADGKDGSIGINGKDGSAVVINGKDGSIGLNGKDGANGLTIKGGDGKPGVDGTNITRLIIEEKNGKQHDIATLDDGMKYGGDTGAVIKKKLNEQVNVVGGIRDESKLTTDDNIGVVSDGSNNLKVRLAKNINLGPDGSLTINGKTYVNKDGLNANGQKITNVANGTVNSDAVNFGQLKDAVAAGKTILKDGKNTTVEGEGTVANPYKVNVNDDLVLGKKGADGKDGSIGVNGKDGSAVVINGKDGSIGLNGKDGANGLTIKGGDGKPGVDGTNITRLIIEEKNGKKHDVATLDDGLKFAGNTGIVAKKLNETMTIKGTGVKADTEYDASNIKTMVNSNGEMIVGLDKNLKADSVGINGKDGRDGATIKGGDGKPGVDGTNITRLIIEEKNGKQHDIATLDDGMKYGGDTGAVIKKKLNGQVNVVGGISDEGKLTTDDNIGVVSDGRNNLKVRLAKNINLGPDGSLTINGKTYVNKDGLNANGQKITNVADGTVNSDAVNFGQLKNQGSEIVNKGFGIKAEDGNEVKKKLGETVDVVGDGKNISTRVEGGRVKVALKDDISLNSVTTGRTKMDTNGLTIQDGSGNTAVTVDKDGLKIKDGPSVTKSGIDAGGKKITNVAAGEADTDAVNVSQLKKAAASATTKVADGKNTTVTSGDNADGSKTYRVNLNDDITLGTDPSKQISIKGTEGTIKAGQVTVNGTAGTVNGLTNKTWDPNNITSGQAATEDQLKVVSGQAGRHSSVTAGSNISVTTGTNANGGTDYKVSVVDTPTFKTVTTGNTVMSSSGLTIKNGPSITQTGVDAGGKRITNVAAGKADTDAVNVGQLKQIGGAINKVDNRINRVGAGAAALAALHPLDFDPDDKWDFTLGYGNYKDAHSLALGAFYRPNEDTMISVGGSIGGGENMVNAGLSMKLGQGNHVSTSKVAMAKEIKDLRAELENVKGALLKVADGRPLDSMDMDKMQLFPDVPENHWAYDYVATLAGNGVIVGYPDGQFGGDRMMTRYEMAALIYRAMQNGAAADDRMARALKEFEPELERIRVDTISKHKDGTPDIQRVRVIKGRG</sequence>
<keyword evidence="7" id="KW-0732">Signal</keyword>
<keyword evidence="4" id="KW-0813">Transport</keyword>
<evidence type="ECO:0000256" key="3">
    <source>
        <dbReference type="ARBA" id="ARBA00005848"/>
    </source>
</evidence>
<keyword evidence="6" id="KW-0812">Transmembrane</keyword>
<dbReference type="SUPFAM" id="SSF54523">
    <property type="entry name" value="Pili subunits"/>
    <property type="match status" value="1"/>
</dbReference>
<keyword evidence="9" id="KW-0472">Membrane</keyword>
<reference evidence="12" key="1">
    <citation type="submission" date="2009-09" db="EMBL/GenBank/DDBJ databases">
        <authorList>
            <person name="Weinstock G."/>
            <person name="Sodergren E."/>
            <person name="Clifton S."/>
            <person name="Fulton L."/>
            <person name="Fulton B."/>
            <person name="Courtney L."/>
            <person name="Fronick C."/>
            <person name="Harrison M."/>
            <person name="Strong C."/>
            <person name="Farmer C."/>
            <person name="Delahaunty K."/>
            <person name="Markovic C."/>
            <person name="Hall O."/>
            <person name="Minx P."/>
            <person name="Tomlinson C."/>
            <person name="Mitreva M."/>
            <person name="Nelson J."/>
            <person name="Hou S."/>
            <person name="Wollam A."/>
            <person name="Pepin K.H."/>
            <person name="Johnson M."/>
            <person name="Bhonagiri V."/>
            <person name="Nash W.E."/>
            <person name="Warren W."/>
            <person name="Chinwalla A."/>
            <person name="Mardis E.R."/>
            <person name="Wilson R.K."/>
        </authorList>
    </citation>
    <scope>NUCLEOTIDE SEQUENCE [LARGE SCALE GENOMIC DNA]</scope>
    <source>
        <strain evidence="12">DSM 15470</strain>
    </source>
</reference>
<dbReference type="InterPro" id="IPR001119">
    <property type="entry name" value="SLH_dom"/>
</dbReference>
<dbReference type="GO" id="GO:0009279">
    <property type="term" value="C:cell outer membrane"/>
    <property type="evidence" value="ECO:0007669"/>
    <property type="project" value="UniProtKB-SubCell"/>
</dbReference>
<evidence type="ECO:0000313" key="12">
    <source>
        <dbReference type="EMBL" id="EEW97284.1"/>
    </source>
</evidence>
<dbReference type="Proteomes" id="UP000004736">
    <property type="component" value="Unassembled WGS sequence"/>
</dbReference>
<keyword evidence="8" id="KW-0653">Protein transport</keyword>
<dbReference type="Gene3D" id="3.30.1300.30">
    <property type="entry name" value="GSPII I/J protein-like"/>
    <property type="match status" value="1"/>
</dbReference>
<evidence type="ECO:0000256" key="4">
    <source>
        <dbReference type="ARBA" id="ARBA00022448"/>
    </source>
</evidence>
<dbReference type="Pfam" id="PF22414">
    <property type="entry name" value="Hia_Tpr_ring_dom"/>
    <property type="match status" value="1"/>
</dbReference>
<dbReference type="InterPro" id="IPR054742">
    <property type="entry name" value="NhhA_Tpr-ring_dom"/>
</dbReference>
<organism evidence="12 13">
    <name type="scientific">Dialister invisus DSM 15470</name>
    <dbReference type="NCBI Taxonomy" id="592028"/>
    <lineage>
        <taxon>Bacteria</taxon>
        <taxon>Bacillati</taxon>
        <taxon>Bacillota</taxon>
        <taxon>Negativicutes</taxon>
        <taxon>Veillonellales</taxon>
        <taxon>Veillonellaceae</taxon>
        <taxon>Dialister</taxon>
    </lineage>
</organism>
<dbReference type="Pfam" id="PF03895">
    <property type="entry name" value="YadA_anchor"/>
    <property type="match status" value="1"/>
</dbReference>